<dbReference type="GO" id="GO:0016226">
    <property type="term" value="P:iron-sulfur cluster assembly"/>
    <property type="evidence" value="ECO:0007669"/>
    <property type="project" value="UniProtKB-UniRule"/>
</dbReference>
<evidence type="ECO:0000256" key="5">
    <source>
        <dbReference type="PROSITE-ProRule" id="PRU00221"/>
    </source>
</evidence>
<dbReference type="AlphaFoldDB" id="A0AA88YKE3"/>
<feature type="repeat" description="WD" evidence="5">
    <location>
        <begin position="55"/>
        <end position="87"/>
    </location>
</feature>
<dbReference type="PROSITE" id="PS50294">
    <property type="entry name" value="WD_REPEATS_REGION"/>
    <property type="match status" value="5"/>
</dbReference>
<dbReference type="InterPro" id="IPR020472">
    <property type="entry name" value="WD40_PAC1"/>
</dbReference>
<feature type="repeat" description="WD" evidence="5">
    <location>
        <begin position="297"/>
        <end position="330"/>
    </location>
</feature>
<organism evidence="6 7">
    <name type="scientific">Pinctada imbricata</name>
    <name type="common">Atlantic pearl-oyster</name>
    <name type="synonym">Pinctada martensii</name>
    <dbReference type="NCBI Taxonomy" id="66713"/>
    <lineage>
        <taxon>Eukaryota</taxon>
        <taxon>Metazoa</taxon>
        <taxon>Spiralia</taxon>
        <taxon>Lophotrochozoa</taxon>
        <taxon>Mollusca</taxon>
        <taxon>Bivalvia</taxon>
        <taxon>Autobranchia</taxon>
        <taxon>Pteriomorphia</taxon>
        <taxon>Pterioida</taxon>
        <taxon>Pterioidea</taxon>
        <taxon>Pteriidae</taxon>
        <taxon>Pinctada</taxon>
    </lineage>
</organism>
<dbReference type="Gene3D" id="2.130.10.10">
    <property type="entry name" value="YVTN repeat-like/Quinoprotein amine dehydrogenase"/>
    <property type="match status" value="1"/>
</dbReference>
<evidence type="ECO:0000256" key="3">
    <source>
        <dbReference type="ARBA" id="ARBA00060126"/>
    </source>
</evidence>
<sequence length="336" mass="37446">MAKLECVTTLEGHVDRAWCVAWNPSGTLLASCGGDKTIKIWGQEGENWVCKTVLTEGHQRTVRKISWSPCGNYIASASFDATVAVWSRKEGDFECIATLEGHENEVKSVAWSVSGSLLATCSRDKSVWIWEVTEDEDFECASVLSSHTQDVKHVTWNPIKEVLASCSYDDTIKMFKEEIDDWTCFATLESHQSTVWKICFDQSGSRLASCSDDKTIKIWQEYLPDNQEGVVTTGNNATWKCVCTISGYHDRVIYDIDWSHLNGLLVSSSGDDSIKVFKETDGSDKNAPSFTPMCSVNKAHSQDVNSVVWNPKVEGLLASCSDDGDIKIWKYICTDE</sequence>
<dbReference type="InterPro" id="IPR036322">
    <property type="entry name" value="WD40_repeat_dom_sf"/>
</dbReference>
<evidence type="ECO:0000256" key="2">
    <source>
        <dbReference type="ARBA" id="ARBA00022737"/>
    </source>
</evidence>
<name>A0AA88YKE3_PINIB</name>
<dbReference type="PROSITE" id="PS50082">
    <property type="entry name" value="WD_REPEATS_2"/>
    <property type="match status" value="6"/>
</dbReference>
<accession>A0AA88YKE3</accession>
<feature type="repeat" description="WD" evidence="5">
    <location>
        <begin position="99"/>
        <end position="140"/>
    </location>
</feature>
<dbReference type="FunFam" id="2.130.10.10:FF:000136">
    <property type="entry name" value="Probable cytosolic iron-sulfur protein assembly protein CIAO1"/>
    <property type="match status" value="1"/>
</dbReference>
<gene>
    <name evidence="6" type="ORF">FSP39_024852</name>
</gene>
<dbReference type="PRINTS" id="PR00320">
    <property type="entry name" value="GPROTEINBRPT"/>
</dbReference>
<dbReference type="EMBL" id="VSWD01000003">
    <property type="protein sequence ID" value="KAK3106669.1"/>
    <property type="molecule type" value="Genomic_DNA"/>
</dbReference>
<feature type="repeat" description="WD" evidence="5">
    <location>
        <begin position="10"/>
        <end position="41"/>
    </location>
</feature>
<reference evidence="6" key="1">
    <citation type="submission" date="2019-08" db="EMBL/GenBank/DDBJ databases">
        <title>The improved chromosome-level genome for the pearl oyster Pinctada fucata martensii using PacBio sequencing and Hi-C.</title>
        <authorList>
            <person name="Zheng Z."/>
        </authorList>
    </citation>
    <scope>NUCLEOTIDE SEQUENCE</scope>
    <source>
        <strain evidence="6">ZZ-2019</strain>
        <tissue evidence="6">Adductor muscle</tissue>
    </source>
</reference>
<dbReference type="CDD" id="cd00200">
    <property type="entry name" value="WD40"/>
    <property type="match status" value="1"/>
</dbReference>
<comment type="function">
    <text evidence="4">Essential component of the cytosolic iron-sulfur (Fe/S) protein assembly machinery. Required for the maturation of extramitochondrial Fe/S proteins.</text>
</comment>
<dbReference type="SUPFAM" id="SSF50978">
    <property type="entry name" value="WD40 repeat-like"/>
    <property type="match status" value="1"/>
</dbReference>
<dbReference type="PROSITE" id="PS00678">
    <property type="entry name" value="WD_REPEATS_1"/>
    <property type="match status" value="1"/>
</dbReference>
<dbReference type="HAMAP" id="MF_03037">
    <property type="entry name" value="ciao1"/>
    <property type="match status" value="1"/>
</dbReference>
<proteinExistence type="inferred from homology"/>
<protein>
    <recommendedName>
        <fullName evidence="4">Probable cytosolic iron-sulfur protein assembly protein CIAO1 homolog</fullName>
    </recommendedName>
</protein>
<dbReference type="InterPro" id="IPR019775">
    <property type="entry name" value="WD40_repeat_CS"/>
</dbReference>
<keyword evidence="1 5" id="KW-0853">WD repeat</keyword>
<comment type="caution">
    <text evidence="6">The sequence shown here is derived from an EMBL/GenBank/DDBJ whole genome shotgun (WGS) entry which is preliminary data.</text>
</comment>
<dbReference type="SMART" id="SM00320">
    <property type="entry name" value="WD40"/>
    <property type="match status" value="7"/>
</dbReference>
<dbReference type="PROSITE" id="PS51257">
    <property type="entry name" value="PROKAR_LIPOPROTEIN"/>
    <property type="match status" value="1"/>
</dbReference>
<dbReference type="PANTHER" id="PTHR19920:SF0">
    <property type="entry name" value="CYTOSOLIC IRON-SULFUR PROTEIN ASSEMBLY PROTEIN CIAO1-RELATED"/>
    <property type="match status" value="1"/>
</dbReference>
<feature type="repeat" description="WD" evidence="5">
    <location>
        <begin position="144"/>
        <end position="176"/>
    </location>
</feature>
<dbReference type="PANTHER" id="PTHR19920">
    <property type="entry name" value="WD40 PROTEIN CIAO1"/>
    <property type="match status" value="1"/>
</dbReference>
<dbReference type="GO" id="GO:0097361">
    <property type="term" value="C:cytosolic [4Fe-4S] assembly targeting complex"/>
    <property type="evidence" value="ECO:0007669"/>
    <property type="project" value="InterPro"/>
</dbReference>
<dbReference type="InterPro" id="IPR015943">
    <property type="entry name" value="WD40/YVTN_repeat-like_dom_sf"/>
</dbReference>
<evidence type="ECO:0000256" key="1">
    <source>
        <dbReference type="ARBA" id="ARBA00022574"/>
    </source>
</evidence>
<comment type="function">
    <text evidence="3">Key component of the cytosolic iron-sulfur protein assembly (CIA) complex, a multiprotein complex that mediates the incorporation of iron-sulfur cluster into extramitochondrial Fe/S proteins. As a CIA complex component, interacts specifically with CIAO2A or CIAO2B and MMS19 to assist different branches of iron-sulfur protein assembly, depending of its interactors. The complex CIAO1:CIAO2B:MMS19 binds to and facilitates the assembly of most cytosolic-nuclear Fe/S proteins. CIAO1:CIAO2A specifically matures ACO1 and stabilizes IREB2. Seems to specifically modulate the transactivation activity of WT1. As part of the mitotic spindle-associated MMXD complex it may play a role in chromosome segregation.</text>
</comment>
<dbReference type="Pfam" id="PF00400">
    <property type="entry name" value="WD40"/>
    <property type="match status" value="7"/>
</dbReference>
<evidence type="ECO:0000256" key="4">
    <source>
        <dbReference type="HAMAP-Rule" id="MF_03037"/>
    </source>
</evidence>
<dbReference type="Proteomes" id="UP001186944">
    <property type="component" value="Unassembled WGS sequence"/>
</dbReference>
<dbReference type="InterPro" id="IPR001680">
    <property type="entry name" value="WD40_rpt"/>
</dbReference>
<keyword evidence="2" id="KW-0677">Repeat</keyword>
<evidence type="ECO:0000313" key="6">
    <source>
        <dbReference type="EMBL" id="KAK3106669.1"/>
    </source>
</evidence>
<keyword evidence="7" id="KW-1185">Reference proteome</keyword>
<evidence type="ECO:0000313" key="7">
    <source>
        <dbReference type="Proteomes" id="UP001186944"/>
    </source>
</evidence>
<comment type="similarity">
    <text evidence="4">Belongs to the WD repeat CIA1 family.</text>
</comment>
<feature type="repeat" description="WD" evidence="5">
    <location>
        <begin position="188"/>
        <end position="220"/>
    </location>
</feature>
<dbReference type="InterPro" id="IPR028608">
    <property type="entry name" value="CIAO1/Cia1"/>
</dbReference>